<dbReference type="Gene3D" id="3.90.550.10">
    <property type="entry name" value="Spore Coat Polysaccharide Biosynthesis Protein SpsA, Chain A"/>
    <property type="match status" value="1"/>
</dbReference>
<accession>A0ABZ2PNF1</accession>
<dbReference type="InterPro" id="IPR029044">
    <property type="entry name" value="Nucleotide-diphossugar_trans"/>
</dbReference>
<evidence type="ECO:0000256" key="3">
    <source>
        <dbReference type="ARBA" id="ARBA00022676"/>
    </source>
</evidence>
<evidence type="ECO:0000256" key="2">
    <source>
        <dbReference type="ARBA" id="ARBA00006739"/>
    </source>
</evidence>
<comment type="pathway">
    <text evidence="1">Cell wall biogenesis; cell wall polysaccharide biosynthesis.</text>
</comment>
<dbReference type="RefSeq" id="WP_338890168.1">
    <property type="nucleotide sequence ID" value="NZ_CP147846.1"/>
</dbReference>
<organism evidence="6 7">
    <name type="scientific">Rhodococcus sovatensis</name>
    <dbReference type="NCBI Taxonomy" id="1805840"/>
    <lineage>
        <taxon>Bacteria</taxon>
        <taxon>Bacillati</taxon>
        <taxon>Actinomycetota</taxon>
        <taxon>Actinomycetes</taxon>
        <taxon>Mycobacteriales</taxon>
        <taxon>Nocardiaceae</taxon>
        <taxon>Rhodococcus</taxon>
    </lineage>
</organism>
<name>A0ABZ2PNF1_9NOCA</name>
<dbReference type="EMBL" id="CP147846">
    <property type="protein sequence ID" value="WXG69403.1"/>
    <property type="molecule type" value="Genomic_DNA"/>
</dbReference>
<evidence type="ECO:0000256" key="4">
    <source>
        <dbReference type="ARBA" id="ARBA00022679"/>
    </source>
</evidence>
<dbReference type="Pfam" id="PF00535">
    <property type="entry name" value="Glycos_transf_2"/>
    <property type="match status" value="1"/>
</dbReference>
<evidence type="ECO:0000313" key="6">
    <source>
        <dbReference type="EMBL" id="WXG69403.1"/>
    </source>
</evidence>
<dbReference type="Proteomes" id="UP001432000">
    <property type="component" value="Chromosome"/>
</dbReference>
<evidence type="ECO:0000313" key="7">
    <source>
        <dbReference type="Proteomes" id="UP001432000"/>
    </source>
</evidence>
<keyword evidence="4 6" id="KW-0808">Transferase</keyword>
<dbReference type="PANTHER" id="PTHR43179:SF12">
    <property type="entry name" value="GALACTOFURANOSYLTRANSFERASE GLFT2"/>
    <property type="match status" value="1"/>
</dbReference>
<feature type="domain" description="Glycosyltransferase 2-like" evidence="5">
    <location>
        <begin position="16"/>
        <end position="118"/>
    </location>
</feature>
<comment type="similarity">
    <text evidence="2">Belongs to the glycosyltransferase 2 family.</text>
</comment>
<dbReference type="EC" id="2.4.-.-" evidence="6"/>
<proteinExistence type="inferred from homology"/>
<dbReference type="InterPro" id="IPR001173">
    <property type="entry name" value="Glyco_trans_2-like"/>
</dbReference>
<dbReference type="PANTHER" id="PTHR43179">
    <property type="entry name" value="RHAMNOSYLTRANSFERASE WBBL"/>
    <property type="match status" value="1"/>
</dbReference>
<gene>
    <name evidence="6" type="ORF">WDS16_02235</name>
</gene>
<reference evidence="6 7" key="1">
    <citation type="submission" date="2024-03" db="EMBL/GenBank/DDBJ databases">
        <title>Natural products discovery in diverse microorganisms through a two-stage MS feature dereplication strategy.</title>
        <authorList>
            <person name="Zhang R."/>
        </authorList>
    </citation>
    <scope>NUCLEOTIDE SEQUENCE [LARGE SCALE GENOMIC DNA]</scope>
    <source>
        <strain evidence="6 7">18930</strain>
    </source>
</reference>
<keyword evidence="7" id="KW-1185">Reference proteome</keyword>
<evidence type="ECO:0000259" key="5">
    <source>
        <dbReference type="Pfam" id="PF00535"/>
    </source>
</evidence>
<dbReference type="GO" id="GO:0016757">
    <property type="term" value="F:glycosyltransferase activity"/>
    <property type="evidence" value="ECO:0007669"/>
    <property type="project" value="UniProtKB-KW"/>
</dbReference>
<evidence type="ECO:0000256" key="1">
    <source>
        <dbReference type="ARBA" id="ARBA00004776"/>
    </source>
</evidence>
<keyword evidence="3 6" id="KW-0328">Glycosyltransferase</keyword>
<sequence>MTSPSQRPPAGDNDVTVVIITHNRCDELRRTLTHMTQLPDAAPIIVADNGSGDGTADMVRMTFPSVTLLEFDANLGAIGRNRAMELVNTEYVAFCDDDTRWQPGALTIGATVLSDYPSIGSVTGKCMVAPSLVEDPITPEFRDSPIARPTWLPGPALLGVMAGLSMFRVAAFRQVGGFCEKMWLGGEEELLALDLASAGWWMVWEESMVIHHEPSVSRQATRRRQLGIRNTLWTLWLRRPVRSAVRRSHAVLASAPRDMKTVSAVVEAARSAPWVLRHRQVVPPHVEEGLVLLEAPQSTSKARRYVG</sequence>
<dbReference type="SUPFAM" id="SSF53448">
    <property type="entry name" value="Nucleotide-diphospho-sugar transferases"/>
    <property type="match status" value="1"/>
</dbReference>
<protein>
    <submittedName>
        <fullName evidence="6">Glycosyltransferase</fullName>
        <ecNumber evidence="6">2.4.-.-</ecNumber>
    </submittedName>
</protein>